<dbReference type="InterPro" id="IPR029261">
    <property type="entry name" value="Transposase_Znf"/>
</dbReference>
<dbReference type="NCBIfam" id="NF033550">
    <property type="entry name" value="transpos_ISL3"/>
    <property type="match status" value="1"/>
</dbReference>
<organism evidence="4 5">
    <name type="scientific">Salibacterium qingdaonense</name>
    <dbReference type="NCBI Taxonomy" id="266892"/>
    <lineage>
        <taxon>Bacteria</taxon>
        <taxon>Bacillati</taxon>
        <taxon>Bacillota</taxon>
        <taxon>Bacilli</taxon>
        <taxon>Bacillales</taxon>
        <taxon>Bacillaceae</taxon>
    </lineage>
</organism>
<dbReference type="PANTHER" id="PTHR33498">
    <property type="entry name" value="TRANSPOSASE FOR INSERTION SEQUENCE ELEMENT IS1557"/>
    <property type="match status" value="1"/>
</dbReference>
<dbReference type="AlphaFoldDB" id="A0A1I4R4A4"/>
<keyword evidence="5" id="KW-1185">Reference proteome</keyword>
<proteinExistence type="predicted"/>
<feature type="domain" description="Transposase IS204/IS1001/IS1096/IS1165 helix-turn-helix" evidence="2">
    <location>
        <begin position="89"/>
        <end position="135"/>
    </location>
</feature>
<evidence type="ECO:0000259" key="1">
    <source>
        <dbReference type="Pfam" id="PF01610"/>
    </source>
</evidence>
<gene>
    <name evidence="4" type="ORF">SAMN04488054_1621</name>
</gene>
<dbReference type="Pfam" id="PF14690">
    <property type="entry name" value="Zn_ribbon_ISL3"/>
    <property type="match status" value="1"/>
</dbReference>
<feature type="domain" description="Transposase IS204/IS1001/IS1096/IS1165 zinc-finger" evidence="3">
    <location>
        <begin position="35"/>
        <end position="79"/>
    </location>
</feature>
<evidence type="ECO:0000259" key="3">
    <source>
        <dbReference type="Pfam" id="PF14690"/>
    </source>
</evidence>
<evidence type="ECO:0000259" key="2">
    <source>
        <dbReference type="Pfam" id="PF13542"/>
    </source>
</evidence>
<dbReference type="STRING" id="266892.SAMN04488054_1621"/>
<feature type="domain" description="Transposase IS204/IS1001/IS1096/IS1165 DDE" evidence="1">
    <location>
        <begin position="150"/>
        <end position="295"/>
    </location>
</feature>
<evidence type="ECO:0000313" key="4">
    <source>
        <dbReference type="EMBL" id="SFM47134.1"/>
    </source>
</evidence>
<dbReference type="InterPro" id="IPR047951">
    <property type="entry name" value="Transpos_ISL3"/>
</dbReference>
<feature type="non-terminal residue" evidence="4">
    <location>
        <position position="295"/>
    </location>
</feature>
<dbReference type="EMBL" id="FOTY01000062">
    <property type="protein sequence ID" value="SFM47134.1"/>
    <property type="molecule type" value="Genomic_DNA"/>
</dbReference>
<dbReference type="InterPro" id="IPR032877">
    <property type="entry name" value="Transposase_HTH"/>
</dbReference>
<dbReference type="Proteomes" id="UP000199668">
    <property type="component" value="Unassembled WGS sequence"/>
</dbReference>
<dbReference type="Pfam" id="PF13542">
    <property type="entry name" value="HTH_Tnp_ISL3"/>
    <property type="match status" value="1"/>
</dbReference>
<dbReference type="InterPro" id="IPR002560">
    <property type="entry name" value="Transposase_DDE"/>
</dbReference>
<name>A0A1I4R4A4_9BACI</name>
<dbReference type="OrthoDB" id="6197054at2"/>
<reference evidence="4 5" key="1">
    <citation type="submission" date="2016-10" db="EMBL/GenBank/DDBJ databases">
        <authorList>
            <person name="de Groot N.N."/>
        </authorList>
    </citation>
    <scope>NUCLEOTIDE SEQUENCE [LARGE SCALE GENOMIC DNA]</scope>
    <source>
        <strain evidence="4 5">CGMCC 1.6134</strain>
    </source>
</reference>
<dbReference type="Pfam" id="PF01610">
    <property type="entry name" value="DDE_Tnp_ISL3"/>
    <property type="match status" value="1"/>
</dbReference>
<dbReference type="PANTHER" id="PTHR33498:SF1">
    <property type="entry name" value="TRANSPOSASE FOR INSERTION SEQUENCE ELEMENT IS1557"/>
    <property type="match status" value="1"/>
</dbReference>
<accession>A0A1I4R4A4</accession>
<sequence length="295" mass="34920">MHFTMNVPGLEEFNVMKTETIGSTYYIHVEKERKAHRCPACGEKTSRVHDYRIQKIQHLKMFERTSYLMYRKRRYACSCGKKFPEKARMVERYQRHTVEWNQALGLRTIQGKNFKDTADQFHTSPSTAMRRFDRLAAPMIQEGKELPEVIAIDEYKGDTDQGKYQVLIADGRTGEPLDILPDRTAATIKPYLREKGAKVEIVVMDRSPSFKSAVQQALGSPIIIADRFHFCRYMYWALDLVRRNVQKDFHEYDRKKCKRMKHVFHKSPDTLSEKQYWYLERYLNLSHELTDAYQL</sequence>
<protein>
    <submittedName>
        <fullName evidence="4">Transposase</fullName>
    </submittedName>
</protein>
<evidence type="ECO:0000313" key="5">
    <source>
        <dbReference type="Proteomes" id="UP000199668"/>
    </source>
</evidence>